<feature type="region of interest" description="Disordered" evidence="1">
    <location>
        <begin position="1"/>
        <end position="69"/>
    </location>
</feature>
<dbReference type="EMBL" id="CP002623">
    <property type="protein sequence ID" value="AEI95432.1"/>
    <property type="molecule type" value="Genomic_DNA"/>
</dbReference>
<reference evidence="2 3" key="1">
    <citation type="journal article" date="2011" name="BMC Genomics">
        <title>Comparative genome analysis and genome-guided physiological analysis of Roseobacter litoralis.</title>
        <authorList>
            <person name="Kalhoefer D."/>
            <person name="Thole S."/>
            <person name="Voget S."/>
            <person name="Lehmann R."/>
            <person name="Liesegang H."/>
            <person name="Wollher A."/>
            <person name="Daniel R."/>
            <person name="Simon M."/>
            <person name="Brinkhoff T."/>
        </authorList>
    </citation>
    <scope>NUCLEOTIDE SEQUENCE [LARGE SCALE GENOMIC DNA]</scope>
    <source>
        <strain evidence="3">ATCC 49566 / DSM 6996 / JCM 21268 / NBRC 15278 / OCh 149</strain>
    </source>
</reference>
<gene>
    <name evidence="2" type="ordered locus">RLO149_c034910</name>
</gene>
<evidence type="ECO:0000313" key="2">
    <source>
        <dbReference type="EMBL" id="AEI95432.1"/>
    </source>
</evidence>
<dbReference type="HOGENOM" id="CLU_2773337_0_0_5"/>
<proteinExistence type="predicted"/>
<accession>F7ZA85</accession>
<dbReference type="KEGG" id="rli:RLO149_c034910"/>
<name>F7ZA85_ROSLO</name>
<feature type="compositionally biased region" description="Basic and acidic residues" evidence="1">
    <location>
        <begin position="58"/>
        <end position="69"/>
    </location>
</feature>
<protein>
    <submittedName>
        <fullName evidence="2">Uncharacterized protein</fullName>
    </submittedName>
</protein>
<sequence length="69" mass="7565">MRVDRGKSSRTPYGRWARSFGCGEAGKRHDQGGGTGPKLENGGQFDDNDQPQRQKLKASCEKPESRDAA</sequence>
<keyword evidence="3" id="KW-1185">Reference proteome</keyword>
<dbReference type="Proteomes" id="UP000001353">
    <property type="component" value="Chromosome"/>
</dbReference>
<dbReference type="AlphaFoldDB" id="F7ZA85"/>
<organism evidence="2 3">
    <name type="scientific">Roseobacter litoralis (strain ATCC 49566 / DSM 6996 / JCM 21268 / NBRC 15278 / OCh 149)</name>
    <dbReference type="NCBI Taxonomy" id="391595"/>
    <lineage>
        <taxon>Bacteria</taxon>
        <taxon>Pseudomonadati</taxon>
        <taxon>Pseudomonadota</taxon>
        <taxon>Alphaproteobacteria</taxon>
        <taxon>Rhodobacterales</taxon>
        <taxon>Roseobacteraceae</taxon>
        <taxon>Roseobacter</taxon>
    </lineage>
</organism>
<evidence type="ECO:0000256" key="1">
    <source>
        <dbReference type="SAM" id="MobiDB-lite"/>
    </source>
</evidence>
<evidence type="ECO:0000313" key="3">
    <source>
        <dbReference type="Proteomes" id="UP000001353"/>
    </source>
</evidence>